<keyword evidence="4 10" id="KW-0963">Cytoplasm</keyword>
<evidence type="ECO:0000256" key="9">
    <source>
        <dbReference type="ARBA" id="ARBA00076414"/>
    </source>
</evidence>
<dbReference type="GO" id="GO:0000774">
    <property type="term" value="F:adenyl-nucleotide exchange factor activity"/>
    <property type="evidence" value="ECO:0007669"/>
    <property type="project" value="InterPro"/>
</dbReference>
<accession>A0A8J8K9Z0</accession>
<dbReference type="GO" id="GO:0005737">
    <property type="term" value="C:cytoplasm"/>
    <property type="evidence" value="ECO:0007669"/>
    <property type="project" value="UniProtKB-SubCell"/>
</dbReference>
<reference evidence="14" key="1">
    <citation type="submission" date="2020-06" db="EMBL/GenBank/DDBJ databases">
        <title>A novel thermopfilic bacterium from Erzurum, Turkey.</title>
        <authorList>
            <person name="Adiguzel A."/>
            <person name="Ay H."/>
            <person name="Baltaci M.O."/>
        </authorList>
    </citation>
    <scope>NUCLEOTIDE SEQUENCE</scope>
    <source>
        <strain evidence="14">P2</strain>
    </source>
</reference>
<evidence type="ECO:0000256" key="10">
    <source>
        <dbReference type="HAMAP-Rule" id="MF_01151"/>
    </source>
</evidence>
<name>A0A8J8K9Z0_9BACI</name>
<comment type="caution">
    <text evidence="14">The sequence shown here is derived from an EMBL/GenBank/DDBJ whole genome shotgun (WGS) entry which is preliminary data.</text>
</comment>
<dbReference type="NCBIfam" id="NF010738">
    <property type="entry name" value="PRK14140.1"/>
    <property type="match status" value="1"/>
</dbReference>
<organism evidence="14 15">
    <name type="scientific">Calidifontibacillus erzurumensis</name>
    <dbReference type="NCBI Taxonomy" id="2741433"/>
    <lineage>
        <taxon>Bacteria</taxon>
        <taxon>Bacillati</taxon>
        <taxon>Bacillota</taxon>
        <taxon>Bacilli</taxon>
        <taxon>Bacillales</taxon>
        <taxon>Bacillaceae</taxon>
        <taxon>Calidifontibacillus/Schinkia group</taxon>
        <taxon>Calidifontibacillus</taxon>
    </lineage>
</organism>
<evidence type="ECO:0000256" key="8">
    <source>
        <dbReference type="ARBA" id="ARBA00072274"/>
    </source>
</evidence>
<evidence type="ECO:0000256" key="13">
    <source>
        <dbReference type="SAM" id="MobiDB-lite"/>
    </source>
</evidence>
<dbReference type="CDD" id="cd00446">
    <property type="entry name" value="GrpE"/>
    <property type="match status" value="1"/>
</dbReference>
<evidence type="ECO:0000256" key="12">
    <source>
        <dbReference type="RuleBase" id="RU004478"/>
    </source>
</evidence>
<evidence type="ECO:0000256" key="6">
    <source>
        <dbReference type="ARBA" id="ARBA00023186"/>
    </source>
</evidence>
<dbReference type="PROSITE" id="PS01071">
    <property type="entry name" value="GRPE"/>
    <property type="match status" value="1"/>
</dbReference>
<dbReference type="FunFam" id="2.30.22.10:FF:000001">
    <property type="entry name" value="Protein GrpE"/>
    <property type="match status" value="1"/>
</dbReference>
<gene>
    <name evidence="10 14" type="primary">grpE</name>
    <name evidence="14" type="ORF">HR057_00670</name>
</gene>
<dbReference type="PANTHER" id="PTHR21237:SF23">
    <property type="entry name" value="GRPE PROTEIN HOMOLOG, MITOCHONDRIAL"/>
    <property type="match status" value="1"/>
</dbReference>
<dbReference type="PANTHER" id="PTHR21237">
    <property type="entry name" value="GRPE PROTEIN"/>
    <property type="match status" value="1"/>
</dbReference>
<proteinExistence type="inferred from homology"/>
<evidence type="ECO:0000256" key="11">
    <source>
        <dbReference type="RuleBase" id="RU000639"/>
    </source>
</evidence>
<dbReference type="Gene3D" id="2.30.22.10">
    <property type="entry name" value="Head domain of nucleotide exchange factor GrpE"/>
    <property type="match status" value="1"/>
</dbReference>
<evidence type="ECO:0000256" key="7">
    <source>
        <dbReference type="ARBA" id="ARBA00053401"/>
    </source>
</evidence>
<feature type="region of interest" description="Disordered" evidence="13">
    <location>
        <begin position="1"/>
        <end position="61"/>
    </location>
</feature>
<evidence type="ECO:0000256" key="3">
    <source>
        <dbReference type="ARBA" id="ARBA00011738"/>
    </source>
</evidence>
<evidence type="ECO:0000256" key="5">
    <source>
        <dbReference type="ARBA" id="ARBA00023016"/>
    </source>
</evidence>
<comment type="subunit">
    <text evidence="3 10">Homodimer.</text>
</comment>
<dbReference type="InterPro" id="IPR000740">
    <property type="entry name" value="GrpE"/>
</dbReference>
<dbReference type="PRINTS" id="PR00773">
    <property type="entry name" value="GRPEPROTEIN"/>
</dbReference>
<comment type="similarity">
    <text evidence="2 10 12">Belongs to the GrpE family.</text>
</comment>
<keyword evidence="15" id="KW-1185">Reference proteome</keyword>
<dbReference type="Proteomes" id="UP000625804">
    <property type="component" value="Unassembled WGS sequence"/>
</dbReference>
<dbReference type="SUPFAM" id="SSF58014">
    <property type="entry name" value="Coiled-coil domain of nucleotide exchange factor GrpE"/>
    <property type="match status" value="1"/>
</dbReference>
<comment type="subcellular location">
    <subcellularLocation>
        <location evidence="1 10">Cytoplasm</location>
    </subcellularLocation>
</comment>
<dbReference type="GO" id="GO:0051087">
    <property type="term" value="F:protein-folding chaperone binding"/>
    <property type="evidence" value="ECO:0007669"/>
    <property type="project" value="InterPro"/>
</dbReference>
<dbReference type="AlphaFoldDB" id="A0A8J8K9Z0"/>
<evidence type="ECO:0000256" key="4">
    <source>
        <dbReference type="ARBA" id="ARBA00022490"/>
    </source>
</evidence>
<evidence type="ECO:0000313" key="15">
    <source>
        <dbReference type="Proteomes" id="UP000625804"/>
    </source>
</evidence>
<comment type="function">
    <text evidence="7 10 11">Participates actively in the response to hyperosmotic and heat shock by preventing the aggregation of stress-denatured proteins, in association with DnaK and GrpE. It is the nucleotide exchange factor for DnaK and may function as a thermosensor. Unfolded proteins bind initially to DnaJ; upon interaction with the DnaJ-bound protein, DnaK hydrolyzes its bound ATP, resulting in the formation of a stable complex. GrpE releases ADP from DnaK; ATP binding to DnaK triggers the release of the substrate protein, thus completing the reaction cycle. Several rounds of ATP-dependent interactions between DnaJ, DnaK and GrpE are required for fully efficient folding.</text>
</comment>
<dbReference type="EMBL" id="JABTTE010000001">
    <property type="protein sequence ID" value="NSL50274.1"/>
    <property type="molecule type" value="Genomic_DNA"/>
</dbReference>
<keyword evidence="5 10" id="KW-0346">Stress response</keyword>
<evidence type="ECO:0000256" key="2">
    <source>
        <dbReference type="ARBA" id="ARBA00009054"/>
    </source>
</evidence>
<dbReference type="InterPro" id="IPR009012">
    <property type="entry name" value="GrpE_head"/>
</dbReference>
<dbReference type="HAMAP" id="MF_01151">
    <property type="entry name" value="GrpE"/>
    <property type="match status" value="1"/>
</dbReference>
<dbReference type="GO" id="GO:0042803">
    <property type="term" value="F:protein homodimerization activity"/>
    <property type="evidence" value="ECO:0007669"/>
    <property type="project" value="InterPro"/>
</dbReference>
<feature type="compositionally biased region" description="Basic and acidic residues" evidence="13">
    <location>
        <begin position="1"/>
        <end position="10"/>
    </location>
</feature>
<dbReference type="InterPro" id="IPR013805">
    <property type="entry name" value="GrpE_CC"/>
</dbReference>
<dbReference type="Pfam" id="PF01025">
    <property type="entry name" value="GrpE"/>
    <property type="match status" value="1"/>
</dbReference>
<feature type="compositionally biased region" description="Acidic residues" evidence="13">
    <location>
        <begin position="44"/>
        <end position="58"/>
    </location>
</feature>
<dbReference type="Gene3D" id="3.90.20.20">
    <property type="match status" value="1"/>
</dbReference>
<evidence type="ECO:0000313" key="14">
    <source>
        <dbReference type="EMBL" id="NSL50274.1"/>
    </source>
</evidence>
<sequence length="210" mass="24600">MTEENIKTEKEEQDSLQNETKVETQTAINNDQEASAENASENQIENEQDQASEESEELSPEKIEIKRLEQELEEKQNRLLRLQADFENYRRRVRLDQEAAMKYRAQSLIENLLPVLDNFERALNIEVKEEETKQLLKGMEMVYRQLQDALKTEGLNVIEAVGKEFDPNYHHAVMQVNDSNYESNVVVEELQKGYILKDRVIRPTMVKVNQ</sequence>
<keyword evidence="6 10" id="KW-0143">Chaperone</keyword>
<dbReference type="GO" id="GO:0006457">
    <property type="term" value="P:protein folding"/>
    <property type="evidence" value="ECO:0007669"/>
    <property type="project" value="InterPro"/>
</dbReference>
<dbReference type="SUPFAM" id="SSF51064">
    <property type="entry name" value="Head domain of nucleotide exchange factor GrpE"/>
    <property type="match status" value="1"/>
</dbReference>
<feature type="compositionally biased region" description="Polar residues" evidence="13">
    <location>
        <begin position="15"/>
        <end position="43"/>
    </location>
</feature>
<evidence type="ECO:0000256" key="1">
    <source>
        <dbReference type="ARBA" id="ARBA00004496"/>
    </source>
</evidence>
<dbReference type="GO" id="GO:0051082">
    <property type="term" value="F:unfolded protein binding"/>
    <property type="evidence" value="ECO:0007669"/>
    <property type="project" value="TreeGrafter"/>
</dbReference>
<protein>
    <recommendedName>
        <fullName evidence="8 10">Protein GrpE</fullName>
    </recommendedName>
    <alternativeName>
        <fullName evidence="9 10">HSP-70 cofactor</fullName>
    </alternativeName>
</protein>